<dbReference type="Proteomes" id="UP000027195">
    <property type="component" value="Unassembled WGS sequence"/>
</dbReference>
<proteinExistence type="predicted"/>
<organism evidence="1 2">
    <name type="scientific">Botryobasidium botryosum (strain FD-172 SS1)</name>
    <dbReference type="NCBI Taxonomy" id="930990"/>
    <lineage>
        <taxon>Eukaryota</taxon>
        <taxon>Fungi</taxon>
        <taxon>Dikarya</taxon>
        <taxon>Basidiomycota</taxon>
        <taxon>Agaricomycotina</taxon>
        <taxon>Agaricomycetes</taxon>
        <taxon>Cantharellales</taxon>
        <taxon>Botryobasidiaceae</taxon>
        <taxon>Botryobasidium</taxon>
    </lineage>
</organism>
<accession>A0A067MX99</accession>
<name>A0A067MX99_BOTB1</name>
<reference evidence="2" key="1">
    <citation type="journal article" date="2014" name="Proc. Natl. Acad. Sci. U.S.A.">
        <title>Extensive sampling of basidiomycete genomes demonstrates inadequacy of the white-rot/brown-rot paradigm for wood decay fungi.</title>
        <authorList>
            <person name="Riley R."/>
            <person name="Salamov A.A."/>
            <person name="Brown D.W."/>
            <person name="Nagy L.G."/>
            <person name="Floudas D."/>
            <person name="Held B.W."/>
            <person name="Levasseur A."/>
            <person name="Lombard V."/>
            <person name="Morin E."/>
            <person name="Otillar R."/>
            <person name="Lindquist E.A."/>
            <person name="Sun H."/>
            <person name="LaButti K.M."/>
            <person name="Schmutz J."/>
            <person name="Jabbour D."/>
            <person name="Luo H."/>
            <person name="Baker S.E."/>
            <person name="Pisabarro A.G."/>
            <person name="Walton J.D."/>
            <person name="Blanchette R.A."/>
            <person name="Henrissat B."/>
            <person name="Martin F."/>
            <person name="Cullen D."/>
            <person name="Hibbett D.S."/>
            <person name="Grigoriev I.V."/>
        </authorList>
    </citation>
    <scope>NUCLEOTIDE SEQUENCE [LARGE SCALE GENOMIC DNA]</scope>
    <source>
        <strain evidence="2">FD-172 SS1</strain>
    </source>
</reference>
<sequence>MPIGVRPLCALHMPPPPPHHLGPKHLAGHPPLGLPYPTNLPRLKAGGGLVPHFCHLTSHTISAFWAFNITSTHEPAASSASLAWIANLVDITLPPPLPSSRVFPSQHFSRVLPSPT</sequence>
<dbReference type="InParanoid" id="A0A067MX99"/>
<dbReference type="AlphaFoldDB" id="A0A067MX99"/>
<evidence type="ECO:0000313" key="2">
    <source>
        <dbReference type="Proteomes" id="UP000027195"/>
    </source>
</evidence>
<feature type="non-terminal residue" evidence="1">
    <location>
        <position position="116"/>
    </location>
</feature>
<dbReference type="HOGENOM" id="CLU_2102632_0_0_1"/>
<gene>
    <name evidence="1" type="ORF">BOTBODRAFT_30914</name>
</gene>
<protein>
    <submittedName>
        <fullName evidence="1">Uncharacterized protein</fullName>
    </submittedName>
</protein>
<dbReference type="EMBL" id="KL198028">
    <property type="protein sequence ID" value="KDQ16186.1"/>
    <property type="molecule type" value="Genomic_DNA"/>
</dbReference>
<evidence type="ECO:0000313" key="1">
    <source>
        <dbReference type="EMBL" id="KDQ16186.1"/>
    </source>
</evidence>
<keyword evidence="2" id="KW-1185">Reference proteome</keyword>